<dbReference type="Gene3D" id="1.10.1410.40">
    <property type="match status" value="1"/>
</dbReference>
<name>A0A9D4HGH0_DREPO</name>
<dbReference type="PANTHER" id="PTHR10656">
    <property type="entry name" value="CELL FATE DETERMINING PROTEIN MAB21-RELATED"/>
    <property type="match status" value="1"/>
</dbReference>
<comment type="caution">
    <text evidence="2">The sequence shown here is derived from an EMBL/GenBank/DDBJ whole genome shotgun (WGS) entry which is preliminary data.</text>
</comment>
<evidence type="ECO:0000313" key="2">
    <source>
        <dbReference type="EMBL" id="KAH3716553.1"/>
    </source>
</evidence>
<reference evidence="2" key="1">
    <citation type="journal article" date="2019" name="bioRxiv">
        <title>The Genome of the Zebra Mussel, Dreissena polymorpha: A Resource for Invasive Species Research.</title>
        <authorList>
            <person name="McCartney M.A."/>
            <person name="Auch B."/>
            <person name="Kono T."/>
            <person name="Mallez S."/>
            <person name="Zhang Y."/>
            <person name="Obille A."/>
            <person name="Becker A."/>
            <person name="Abrahante J.E."/>
            <person name="Garbe J."/>
            <person name="Badalamenti J.P."/>
            <person name="Herman A."/>
            <person name="Mangelson H."/>
            <person name="Liachko I."/>
            <person name="Sullivan S."/>
            <person name="Sone E.D."/>
            <person name="Koren S."/>
            <person name="Silverstein K.A.T."/>
            <person name="Beckman K.B."/>
            <person name="Gohl D.M."/>
        </authorList>
    </citation>
    <scope>NUCLEOTIDE SEQUENCE</scope>
    <source>
        <strain evidence="2">Duluth1</strain>
        <tissue evidence="2">Whole animal</tissue>
    </source>
</reference>
<dbReference type="Proteomes" id="UP000828390">
    <property type="component" value="Unassembled WGS sequence"/>
</dbReference>
<feature type="domain" description="Mab-21-like HhH/H2TH-like" evidence="1">
    <location>
        <begin position="320"/>
        <end position="406"/>
    </location>
</feature>
<dbReference type="PANTHER" id="PTHR10656:SF69">
    <property type="entry name" value="MAB-21-LIKE HHH_H2TH-LIKE DOMAIN-CONTAINING PROTEIN"/>
    <property type="match status" value="1"/>
</dbReference>
<dbReference type="InterPro" id="IPR046906">
    <property type="entry name" value="Mab-21_HhH/H2TH-like"/>
</dbReference>
<evidence type="ECO:0000259" key="1">
    <source>
        <dbReference type="Pfam" id="PF20266"/>
    </source>
</evidence>
<proteinExistence type="predicted"/>
<reference evidence="2" key="2">
    <citation type="submission" date="2020-11" db="EMBL/GenBank/DDBJ databases">
        <authorList>
            <person name="McCartney M.A."/>
            <person name="Auch B."/>
            <person name="Kono T."/>
            <person name="Mallez S."/>
            <person name="Becker A."/>
            <person name="Gohl D.M."/>
            <person name="Silverstein K.A.T."/>
            <person name="Koren S."/>
            <person name="Bechman K.B."/>
            <person name="Herman A."/>
            <person name="Abrahante J.E."/>
            <person name="Garbe J."/>
        </authorList>
    </citation>
    <scope>NUCLEOTIDE SEQUENCE</scope>
    <source>
        <strain evidence="2">Duluth1</strain>
        <tissue evidence="2">Whole animal</tissue>
    </source>
</reference>
<evidence type="ECO:0000313" key="3">
    <source>
        <dbReference type="Proteomes" id="UP000828390"/>
    </source>
</evidence>
<dbReference type="EMBL" id="JAIWYP010000013">
    <property type="protein sequence ID" value="KAH3716553.1"/>
    <property type="molecule type" value="Genomic_DNA"/>
</dbReference>
<organism evidence="2 3">
    <name type="scientific">Dreissena polymorpha</name>
    <name type="common">Zebra mussel</name>
    <name type="synonym">Mytilus polymorpha</name>
    <dbReference type="NCBI Taxonomy" id="45954"/>
    <lineage>
        <taxon>Eukaryota</taxon>
        <taxon>Metazoa</taxon>
        <taxon>Spiralia</taxon>
        <taxon>Lophotrochozoa</taxon>
        <taxon>Mollusca</taxon>
        <taxon>Bivalvia</taxon>
        <taxon>Autobranchia</taxon>
        <taxon>Heteroconchia</taxon>
        <taxon>Euheterodonta</taxon>
        <taxon>Imparidentia</taxon>
        <taxon>Neoheterodontei</taxon>
        <taxon>Myida</taxon>
        <taxon>Dreissenoidea</taxon>
        <taxon>Dreissenidae</taxon>
        <taxon>Dreissena</taxon>
    </lineage>
</organism>
<keyword evidence="3" id="KW-1185">Reference proteome</keyword>
<dbReference type="AlphaFoldDB" id="A0A9D4HGH0"/>
<dbReference type="Pfam" id="PF20266">
    <property type="entry name" value="Mab-21_C"/>
    <property type="match status" value="1"/>
</dbReference>
<sequence length="771" mass="90507">MEDNYDTNTRTLYCLPGMPALPRETGTRNKVRVPSSKINLCARRASINSDLTRRSKNSRDRSLASYLQIPEHFPSLSIRLSEVLDGIGAWKFTVMERRETYLLRESMETIEEQLRGGKVECFHFGSQSEGTTTPGLNSDIDLLRSYYHTNIMTDWRDWKAGMRNLLMLHNDHTPPQQYLLQVIRRDTPEPETRLCDERYVRKDSGQVLFSSEQWKKETEQINKDVGEITKHGPSVSNIPNWDIVNAFHVCHPLPEIQHWIDRCRGRDWPPAQILEAAQVAPSFLVPAGHPDSDYNREEWRLSPNLIERMLMFSFSMTQIKCYIVLKLIKQSLFSKMVGDFTTSFHCKTVMFYIIERTHPSLWKEHNLMFLLLLCLQVLRKWLRQGKFPHYIIEGVNLFDGKMSFAQQRRLLQYVDYLIKNDMHDLFYIDIDKLGYRLQGCGIRHIEQAGQVLGRVCIHNSISLSLTFDRLRMFLIHLRNTTLKVKHPNTIFEQDINCKLRTCFEYYTNAKLKSAALEFINHLFALYNSMQSSKYLRQYNHAFSEIIKRFKYSLKTDVASSRLKLASVLYCFGHLHAAVRVLDDVERRYHSKIKAVCGCRDIKGQSFLHFFANMISDDCDIVLSEQPFASCTKFVREEAYCAPYILWFEMKRNMTEEEVSQRNIVDKQWMDYTEVDALPFLHYLQYLTYGGLGERDKQLHVLGILKSYVFDPRNKINMYHPETALNLLGHCYEMEGDYEGALHYYAMSLSWLRTNNAANWHIQRLNRLISTY</sequence>
<accession>A0A9D4HGH0</accession>
<gene>
    <name evidence="2" type="ORF">DPMN_059277</name>
</gene>
<protein>
    <recommendedName>
        <fullName evidence="1">Mab-21-like HhH/H2TH-like domain-containing protein</fullName>
    </recommendedName>
</protein>